<organism evidence="2">
    <name type="scientific">uncultured Caudovirales phage</name>
    <dbReference type="NCBI Taxonomy" id="2100421"/>
    <lineage>
        <taxon>Viruses</taxon>
        <taxon>Duplodnaviria</taxon>
        <taxon>Heunggongvirae</taxon>
        <taxon>Uroviricota</taxon>
        <taxon>Caudoviricetes</taxon>
        <taxon>Peduoviridae</taxon>
        <taxon>Maltschvirus</taxon>
        <taxon>Maltschvirus maltsch</taxon>
    </lineage>
</organism>
<dbReference type="InterPro" id="IPR036412">
    <property type="entry name" value="HAD-like_sf"/>
</dbReference>
<dbReference type="InterPro" id="IPR027924">
    <property type="entry name" value="XkdF"/>
</dbReference>
<name>A0A6J5NSI2_9CAUD</name>
<feature type="domain" description="Phage-like element PBSX protein XkdF" evidence="1">
    <location>
        <begin position="402"/>
        <end position="522"/>
    </location>
</feature>
<reference evidence="2" key="1">
    <citation type="submission" date="2020-04" db="EMBL/GenBank/DDBJ databases">
        <authorList>
            <person name="Chiriac C."/>
            <person name="Salcher M."/>
            <person name="Ghai R."/>
            <person name="Kavagutti S V."/>
        </authorList>
    </citation>
    <scope>NUCLEOTIDE SEQUENCE</scope>
</reference>
<evidence type="ECO:0000259" key="1">
    <source>
        <dbReference type="Pfam" id="PF14550"/>
    </source>
</evidence>
<dbReference type="Pfam" id="PF14550">
    <property type="entry name" value="Peptidase_S78_2"/>
    <property type="match status" value="1"/>
</dbReference>
<gene>
    <name evidence="2" type="ORF">UFOVP782_2</name>
</gene>
<evidence type="ECO:0000313" key="2">
    <source>
        <dbReference type="EMBL" id="CAB4161913.1"/>
    </source>
</evidence>
<dbReference type="SUPFAM" id="SSF56784">
    <property type="entry name" value="HAD-like"/>
    <property type="match status" value="1"/>
</dbReference>
<dbReference type="EMBL" id="LR796735">
    <property type="protein sequence ID" value="CAB4161913.1"/>
    <property type="molecule type" value="Genomic_DNA"/>
</dbReference>
<proteinExistence type="predicted"/>
<accession>A0A6J5NSI2</accession>
<sequence>MKLIELFLEDLDNEDEGVSAIALVDKPAIELPFHFFSKQDGLEFAEGVPHYTEDGVLWTGPTHKTADGRLMTGEVHTADSEYLYHLDEIDKLSFDVNVSGLAPYVDQVTKDQPLKEKVLEETLLAQPIASFDYDDTLSTQRGVDLARRYQSNGYKLIIITARNISRSGEVYDVAAKLGIPKSDVHFTNGQPKWITVQKLGVKVHIDNNAEQVRKIIENTNSDASLFSQDPALDLEVHELMIEVLASVLGESHPAEFDFIDQHRFKVDAKNIDRVIDAGELNSGDLTLNDGGTLKLRLRYRGPVDGKNRKLCAKLMTLNRLYTVNDVQQLNRIIPSSDVPRPAGGVIDLYQWKGGANCRHSWEQVVFIETPGGAIRLQSTQTVSPTNPPASQGKRGFSQFAINEEQRIVIGPAMIPDMNIDRVDSDGNAYQVFFTKETVKAVAEKFARELRLPDTNIDHNNLDKADSYVYETWIVEDTEKDKSALYGFKLPVGSWMVAMKVVSDKTWAWVKQGYLTGFSIEGYFAEKEFKQS</sequence>
<protein>
    <submittedName>
        <fullName evidence="2">Phage-like element PBSX protein, XkdF</fullName>
    </submittedName>
</protein>